<evidence type="ECO:0000313" key="4">
    <source>
        <dbReference type="EMBL" id="MBD3920018.1"/>
    </source>
</evidence>
<evidence type="ECO:0000256" key="1">
    <source>
        <dbReference type="ARBA" id="ARBA00023125"/>
    </source>
</evidence>
<keyword evidence="1 2" id="KW-0238">DNA-binding</keyword>
<dbReference type="PROSITE" id="PS50977">
    <property type="entry name" value="HTH_TETR_2"/>
    <property type="match status" value="1"/>
</dbReference>
<accession>A0ABR8MVM3</accession>
<evidence type="ECO:0000256" key="2">
    <source>
        <dbReference type="PROSITE-ProRule" id="PRU00335"/>
    </source>
</evidence>
<name>A0ABR8MVM3_9BACL</name>
<comment type="caution">
    <text evidence="4">The sequence shown here is derived from an EMBL/GenBank/DDBJ whole genome shotgun (WGS) entry which is preliminary data.</text>
</comment>
<sequence>MADARLRSIFFHAGRLFNTKQYANTKVSEIASAAGIATGTIYNLFASKKAILTFVIRASLDKDYLDSDIALPVEEADMNHLNELGDKLNDRIFDDVLRITDANGSITKHFKQMVSDIFDMSADILLATGNIETNASILRELAAAFFPLKDKFFQVFEQNLTIYMEAGEIRELDYPRVHVQCINDILTWWAMNANILMPDISVPRDAARETAIDLVTRAYLSDNNS</sequence>
<dbReference type="EMBL" id="JACXZA010000003">
    <property type="protein sequence ID" value="MBD3920018.1"/>
    <property type="molecule type" value="Genomic_DNA"/>
</dbReference>
<organism evidence="4 5">
    <name type="scientific">Paenibacillus terricola</name>
    <dbReference type="NCBI Taxonomy" id="2763503"/>
    <lineage>
        <taxon>Bacteria</taxon>
        <taxon>Bacillati</taxon>
        <taxon>Bacillota</taxon>
        <taxon>Bacilli</taxon>
        <taxon>Bacillales</taxon>
        <taxon>Paenibacillaceae</taxon>
        <taxon>Paenibacillus</taxon>
    </lineage>
</organism>
<dbReference type="InterPro" id="IPR009057">
    <property type="entry name" value="Homeodomain-like_sf"/>
</dbReference>
<reference evidence="4 5" key="1">
    <citation type="submission" date="2020-09" db="EMBL/GenBank/DDBJ databases">
        <title>Paenibacillus sp. strain PR3 16S rRNA gene Genome sequencing and assembly.</title>
        <authorList>
            <person name="Kim J."/>
        </authorList>
    </citation>
    <scope>NUCLEOTIDE SEQUENCE [LARGE SCALE GENOMIC DNA]</scope>
    <source>
        <strain evidence="4 5">PR3</strain>
    </source>
</reference>
<feature type="domain" description="HTH tetR-type" evidence="3">
    <location>
        <begin position="3"/>
        <end position="63"/>
    </location>
</feature>
<dbReference type="Gene3D" id="1.10.357.10">
    <property type="entry name" value="Tetracycline Repressor, domain 2"/>
    <property type="match status" value="1"/>
</dbReference>
<dbReference type="Pfam" id="PF00440">
    <property type="entry name" value="TetR_N"/>
    <property type="match status" value="1"/>
</dbReference>
<feature type="DNA-binding region" description="H-T-H motif" evidence="2">
    <location>
        <begin position="26"/>
        <end position="45"/>
    </location>
</feature>
<dbReference type="RefSeq" id="WP_191204277.1">
    <property type="nucleotide sequence ID" value="NZ_JACXZA010000003.1"/>
</dbReference>
<dbReference type="InterPro" id="IPR001647">
    <property type="entry name" value="HTH_TetR"/>
</dbReference>
<gene>
    <name evidence="4" type="ORF">H8B09_14735</name>
</gene>
<dbReference type="Proteomes" id="UP000609346">
    <property type="component" value="Unassembled WGS sequence"/>
</dbReference>
<evidence type="ECO:0000313" key="5">
    <source>
        <dbReference type="Proteomes" id="UP000609346"/>
    </source>
</evidence>
<evidence type="ECO:0000259" key="3">
    <source>
        <dbReference type="PROSITE" id="PS50977"/>
    </source>
</evidence>
<proteinExistence type="predicted"/>
<protein>
    <submittedName>
        <fullName evidence="4">Helix-turn-helix transcriptional regulator</fullName>
    </submittedName>
</protein>
<keyword evidence="5" id="KW-1185">Reference proteome</keyword>
<dbReference type="SUPFAM" id="SSF46689">
    <property type="entry name" value="Homeodomain-like"/>
    <property type="match status" value="1"/>
</dbReference>